<keyword evidence="2" id="KW-1185">Reference proteome</keyword>
<dbReference type="EMBL" id="JNBY01000131">
    <property type="protein sequence ID" value="KDN81820.1"/>
    <property type="molecule type" value="Genomic_DNA"/>
</dbReference>
<name>A0A066YV74_9ACTN</name>
<organism evidence="1 2">
    <name type="scientific">Kitasatospora cheerisanensis KCTC 2395</name>
    <dbReference type="NCBI Taxonomy" id="1348663"/>
    <lineage>
        <taxon>Bacteria</taxon>
        <taxon>Bacillati</taxon>
        <taxon>Actinomycetota</taxon>
        <taxon>Actinomycetes</taxon>
        <taxon>Kitasatosporales</taxon>
        <taxon>Streptomycetaceae</taxon>
        <taxon>Kitasatospora</taxon>
    </lineage>
</organism>
<protein>
    <submittedName>
        <fullName evidence="1">Uncharacterized protein</fullName>
    </submittedName>
</protein>
<evidence type="ECO:0000313" key="2">
    <source>
        <dbReference type="Proteomes" id="UP000027178"/>
    </source>
</evidence>
<comment type="caution">
    <text evidence="1">The sequence shown here is derived from an EMBL/GenBank/DDBJ whole genome shotgun (WGS) entry which is preliminary data.</text>
</comment>
<dbReference type="Proteomes" id="UP000027178">
    <property type="component" value="Unassembled WGS sequence"/>
</dbReference>
<reference evidence="1 2" key="1">
    <citation type="submission" date="2014-05" db="EMBL/GenBank/DDBJ databases">
        <title>Draft Genome Sequence of Kitasatospora cheerisanensis KCTC 2395.</title>
        <authorList>
            <person name="Nam D.H."/>
        </authorList>
    </citation>
    <scope>NUCLEOTIDE SEQUENCE [LARGE SCALE GENOMIC DNA]</scope>
    <source>
        <strain evidence="1 2">KCTC 2395</strain>
    </source>
</reference>
<proteinExistence type="predicted"/>
<sequence>MVGGLVGEGGGHARLLVGVRGPGSGSFTFGARAGTVPTENLGADAVSRVTSGGSRS</sequence>
<dbReference type="HOGENOM" id="CLU_3008295_0_0_11"/>
<gene>
    <name evidence="1" type="ORF">KCH_65400</name>
</gene>
<evidence type="ECO:0000313" key="1">
    <source>
        <dbReference type="EMBL" id="KDN81820.1"/>
    </source>
</evidence>
<accession>A0A066YV74</accession>
<dbReference type="AlphaFoldDB" id="A0A066YV74"/>